<comment type="similarity">
    <text evidence="2">Belongs to the fatty acid desaturase type 2 family.</text>
</comment>
<evidence type="ECO:0000313" key="6">
    <source>
        <dbReference type="EMBL" id="ADN16709.1"/>
    </source>
</evidence>
<evidence type="ECO:0000259" key="5">
    <source>
        <dbReference type="Pfam" id="PF00487"/>
    </source>
</evidence>
<dbReference type="PANTHER" id="PTHR19353:SF19">
    <property type="entry name" value="DELTA(5) FATTY ACID DESATURASE C-RELATED"/>
    <property type="match status" value="1"/>
</dbReference>
<feature type="transmembrane region" description="Helical" evidence="4">
    <location>
        <begin position="167"/>
        <end position="186"/>
    </location>
</feature>
<dbReference type="InterPro" id="IPR005804">
    <property type="entry name" value="FA_desaturase_dom"/>
</dbReference>
<name>E0UG90_GLOV7</name>
<dbReference type="KEGG" id="cyj:Cyan7822_4815"/>
<evidence type="ECO:0000256" key="1">
    <source>
        <dbReference type="ARBA" id="ARBA00001954"/>
    </source>
</evidence>
<keyword evidence="4" id="KW-0812">Transmembrane</keyword>
<proteinExistence type="inferred from homology"/>
<dbReference type="InterPro" id="IPR012171">
    <property type="entry name" value="Fatty_acid_desaturase"/>
</dbReference>
<evidence type="ECO:0000256" key="3">
    <source>
        <dbReference type="ARBA" id="ARBA00023004"/>
    </source>
</evidence>
<dbReference type="STRING" id="497965.Cyan7822_4815"/>
<dbReference type="eggNOG" id="COG3239">
    <property type="taxonomic scope" value="Bacteria"/>
</dbReference>
<keyword evidence="4" id="KW-0472">Membrane</keyword>
<reference evidence="7" key="1">
    <citation type="journal article" date="2011" name="MBio">
        <title>Novel metabolic attributes of the genus Cyanothece, comprising a group of unicellular nitrogen-fixing Cyanobacteria.</title>
        <authorList>
            <person name="Bandyopadhyay A."/>
            <person name="Elvitigala T."/>
            <person name="Welsh E."/>
            <person name="Stockel J."/>
            <person name="Liberton M."/>
            <person name="Min H."/>
            <person name="Sherman L.A."/>
            <person name="Pakrasi H.B."/>
        </authorList>
    </citation>
    <scope>NUCLEOTIDE SEQUENCE [LARGE SCALE GENOMIC DNA]</scope>
    <source>
        <strain evidence="7">PCC 7822</strain>
    </source>
</reference>
<dbReference type="HOGENOM" id="CLU_052920_1_2_3"/>
<comment type="cofactor">
    <cofactor evidence="1">
        <name>Fe(2+)</name>
        <dbReference type="ChEBI" id="CHEBI:29033"/>
    </cofactor>
</comment>
<dbReference type="OrthoDB" id="9792534at2"/>
<evidence type="ECO:0000256" key="2">
    <source>
        <dbReference type="ARBA" id="ARBA00008749"/>
    </source>
</evidence>
<keyword evidence="4" id="KW-1133">Transmembrane helix</keyword>
<sequence>MDLKPLTKINYFSSITRLFIYYLLMFFFILEIKFSQNLFLTITEQFFLGLVFAHGLQLQHECFHDNFFKNKKLNSFVGFLLGVPMLISFTHYRIQHLYHHKYWPTEKDVPIFDYYQWKINKYLREFSQALNIAKIYNFFVVYIKLIQGQYPSLFRHKIYVQKAFQEYSILMFIFLSAISFSLIYYSNLLLKVWFIPWLIFGEFFHFIIQLADHSDCDKNSLNIYSNTRSIKSNFWVRYIVNNNNYHVEHHLYPKVVFANLHLIHEWHKDKFNHFSPSYSSFLKNLYIKPLLKVKFRLLKTLKSLKLLSLDSD</sequence>
<feature type="transmembrane region" description="Helical" evidence="4">
    <location>
        <begin position="37"/>
        <end position="56"/>
    </location>
</feature>
<dbReference type="PANTHER" id="PTHR19353">
    <property type="entry name" value="FATTY ACID DESATURASE 2"/>
    <property type="match status" value="1"/>
</dbReference>
<dbReference type="Pfam" id="PF00487">
    <property type="entry name" value="FA_desaturase"/>
    <property type="match status" value="1"/>
</dbReference>
<organism evidence="6 7">
    <name type="scientific">Gloeothece verrucosa (strain PCC 7822)</name>
    <name type="common">Cyanothece sp. (strain PCC 7822)</name>
    <dbReference type="NCBI Taxonomy" id="497965"/>
    <lineage>
        <taxon>Bacteria</taxon>
        <taxon>Bacillati</taxon>
        <taxon>Cyanobacteriota</taxon>
        <taxon>Cyanophyceae</taxon>
        <taxon>Oscillatoriophycideae</taxon>
        <taxon>Chroococcales</taxon>
        <taxon>Aphanothecaceae</taxon>
        <taxon>Gloeothece</taxon>
        <taxon>Gloeothece verrucosa</taxon>
    </lineage>
</organism>
<dbReference type="RefSeq" id="WP_013324749.1">
    <property type="nucleotide sequence ID" value="NC_014501.1"/>
</dbReference>
<dbReference type="EMBL" id="CP002198">
    <property type="protein sequence ID" value="ADN16709.1"/>
    <property type="molecule type" value="Genomic_DNA"/>
</dbReference>
<feature type="domain" description="Fatty acid desaturase" evidence="5">
    <location>
        <begin position="46"/>
        <end position="280"/>
    </location>
</feature>
<dbReference type="GO" id="GO:0016020">
    <property type="term" value="C:membrane"/>
    <property type="evidence" value="ECO:0007669"/>
    <property type="project" value="TreeGrafter"/>
</dbReference>
<keyword evidence="7" id="KW-1185">Reference proteome</keyword>
<gene>
    <name evidence="6" type="ordered locus">Cyan7822_4815</name>
</gene>
<dbReference type="GO" id="GO:0016717">
    <property type="term" value="F:oxidoreductase activity, acting on paired donors, with oxidation of a pair of donors resulting in the reduction of molecular oxygen to two molecules of water"/>
    <property type="evidence" value="ECO:0007669"/>
    <property type="project" value="TreeGrafter"/>
</dbReference>
<evidence type="ECO:0000313" key="7">
    <source>
        <dbReference type="Proteomes" id="UP000008206"/>
    </source>
</evidence>
<evidence type="ECO:0000256" key="4">
    <source>
        <dbReference type="SAM" id="Phobius"/>
    </source>
</evidence>
<protein>
    <submittedName>
        <fullName evidence="6">Fatty acid desaturase</fullName>
    </submittedName>
</protein>
<accession>E0UG90</accession>
<feature type="transmembrane region" description="Helical" evidence="4">
    <location>
        <begin position="76"/>
        <end position="94"/>
    </location>
</feature>
<feature type="transmembrane region" description="Helical" evidence="4">
    <location>
        <begin position="12"/>
        <end position="30"/>
    </location>
</feature>
<dbReference type="GO" id="GO:0008610">
    <property type="term" value="P:lipid biosynthetic process"/>
    <property type="evidence" value="ECO:0007669"/>
    <property type="project" value="UniProtKB-ARBA"/>
</dbReference>
<keyword evidence="3" id="KW-0408">Iron</keyword>
<dbReference type="AlphaFoldDB" id="E0UG90"/>
<dbReference type="Proteomes" id="UP000008206">
    <property type="component" value="Chromosome"/>
</dbReference>